<protein>
    <submittedName>
        <fullName evidence="1">Proteic killer suppression protein</fullName>
    </submittedName>
</protein>
<proteinExistence type="predicted"/>
<dbReference type="SUPFAM" id="SSF143011">
    <property type="entry name" value="RelE-like"/>
    <property type="match status" value="1"/>
</dbReference>
<gene>
    <name evidence="1" type="ORF">SAMN04488029_2778</name>
</gene>
<dbReference type="EMBL" id="FWYF01000003">
    <property type="protein sequence ID" value="SMD36211.1"/>
    <property type="molecule type" value="Genomic_DNA"/>
</dbReference>
<reference evidence="1 2" key="1">
    <citation type="submission" date="2017-04" db="EMBL/GenBank/DDBJ databases">
        <authorList>
            <person name="Afonso C.L."/>
            <person name="Miller P.J."/>
            <person name="Scott M.A."/>
            <person name="Spackman E."/>
            <person name="Goraichik I."/>
            <person name="Dimitrov K.M."/>
            <person name="Suarez D.L."/>
            <person name="Swayne D.E."/>
        </authorList>
    </citation>
    <scope>NUCLEOTIDE SEQUENCE [LARGE SCALE GENOMIC DNA]</scope>
    <source>
        <strain evidence="1 2">DSM 26133</strain>
    </source>
</reference>
<dbReference type="RefSeq" id="WP_084373435.1">
    <property type="nucleotide sequence ID" value="NZ_FWYF01000003.1"/>
</dbReference>
<dbReference type="Gene3D" id="3.30.2310.20">
    <property type="entry name" value="RelE-like"/>
    <property type="match status" value="1"/>
</dbReference>
<dbReference type="InterPro" id="IPR007711">
    <property type="entry name" value="HigB-1"/>
</dbReference>
<organism evidence="1 2">
    <name type="scientific">Reichenbachiella faecimaris</name>
    <dbReference type="NCBI Taxonomy" id="692418"/>
    <lineage>
        <taxon>Bacteria</taxon>
        <taxon>Pseudomonadati</taxon>
        <taxon>Bacteroidota</taxon>
        <taxon>Cytophagia</taxon>
        <taxon>Cytophagales</taxon>
        <taxon>Reichenbachiellaceae</taxon>
        <taxon>Reichenbachiella</taxon>
    </lineage>
</organism>
<dbReference type="OrthoDB" id="9801102at2"/>
<dbReference type="InterPro" id="IPR035093">
    <property type="entry name" value="RelE/ParE_toxin_dom_sf"/>
</dbReference>
<accession>A0A1W2GI14</accession>
<dbReference type="Pfam" id="PF05015">
    <property type="entry name" value="HigB-like_toxin"/>
    <property type="match status" value="1"/>
</dbReference>
<dbReference type="PANTHER" id="PTHR40266:SF2">
    <property type="entry name" value="TOXIN HIGB-1"/>
    <property type="match status" value="1"/>
</dbReference>
<evidence type="ECO:0000313" key="1">
    <source>
        <dbReference type="EMBL" id="SMD36211.1"/>
    </source>
</evidence>
<name>A0A1W2GI14_REIFA</name>
<dbReference type="STRING" id="692418.SAMN04488029_2778"/>
<dbReference type="PANTHER" id="PTHR40266">
    <property type="entry name" value="TOXIN HIGB-1"/>
    <property type="match status" value="1"/>
</dbReference>
<evidence type="ECO:0000313" key="2">
    <source>
        <dbReference type="Proteomes" id="UP000192472"/>
    </source>
</evidence>
<dbReference type="Proteomes" id="UP000192472">
    <property type="component" value="Unassembled WGS sequence"/>
</dbReference>
<sequence length="93" mass="10985">MIVSFSCKETQKVGLGQYTEQWDLSIRRTAMRRLDYLDSAINLEDLRIPPSNRLHALKGNLKGYYSISINMKWRIVFIWKEGNAYDVKITDYH</sequence>
<keyword evidence="2" id="KW-1185">Reference proteome</keyword>
<dbReference type="AlphaFoldDB" id="A0A1W2GI14"/>